<feature type="non-terminal residue" evidence="2">
    <location>
        <position position="1"/>
    </location>
</feature>
<accession>A0A382NDK6</accession>
<evidence type="ECO:0000313" key="2">
    <source>
        <dbReference type="EMBL" id="SVC59283.1"/>
    </source>
</evidence>
<proteinExistence type="predicted"/>
<gene>
    <name evidence="2" type="ORF">METZ01_LOCUS312137</name>
</gene>
<evidence type="ECO:0000256" key="1">
    <source>
        <dbReference type="SAM" id="MobiDB-lite"/>
    </source>
</evidence>
<sequence>NYVAKFSAEKMANYMKNENSFTSEIDKYITEYVILETECSKSQRTYMVALKASINQTLVDVTLNQLSGDQGKSSELKGQLVVSMIIARKVLESKSFDARKTTQKETVKSIDADEDAISDGSSSSFSGQTTEREKITTGGSTVRKAEQRVYDIGDQKNAEVAIEQAFLRANMRLIKPSRVEKMSGRLFMEQVRNEYSGLSESGNANLSDNTFEEVVEAIIDIGRVQYLITGTMDTSAPRDDPDTGLKKVDVYITMELSRIDDFFGAEKIALVGPELRSGLHETESGAEIAALQLAANDATDILLNRLSN</sequence>
<feature type="compositionally biased region" description="Low complexity" evidence="1">
    <location>
        <begin position="118"/>
        <end position="127"/>
    </location>
</feature>
<organism evidence="2">
    <name type="scientific">marine metagenome</name>
    <dbReference type="NCBI Taxonomy" id="408172"/>
    <lineage>
        <taxon>unclassified sequences</taxon>
        <taxon>metagenomes</taxon>
        <taxon>ecological metagenomes</taxon>
    </lineage>
</organism>
<reference evidence="2" key="1">
    <citation type="submission" date="2018-05" db="EMBL/GenBank/DDBJ databases">
        <authorList>
            <person name="Lanie J.A."/>
            <person name="Ng W.-L."/>
            <person name="Kazmierczak K.M."/>
            <person name="Andrzejewski T.M."/>
            <person name="Davidsen T.M."/>
            <person name="Wayne K.J."/>
            <person name="Tettelin H."/>
            <person name="Glass J.I."/>
            <person name="Rusch D."/>
            <person name="Podicherti R."/>
            <person name="Tsui H.-C.T."/>
            <person name="Winkler M.E."/>
        </authorList>
    </citation>
    <scope>NUCLEOTIDE SEQUENCE</scope>
</reference>
<feature type="compositionally biased region" description="Basic and acidic residues" evidence="1">
    <location>
        <begin position="102"/>
        <end position="111"/>
    </location>
</feature>
<protein>
    <submittedName>
        <fullName evidence="2">Uncharacterized protein</fullName>
    </submittedName>
</protein>
<name>A0A382NDK6_9ZZZZ</name>
<dbReference type="EMBL" id="UINC01099765">
    <property type="protein sequence ID" value="SVC59283.1"/>
    <property type="molecule type" value="Genomic_DNA"/>
</dbReference>
<dbReference type="AlphaFoldDB" id="A0A382NDK6"/>
<feature type="region of interest" description="Disordered" evidence="1">
    <location>
        <begin position="102"/>
        <end position="140"/>
    </location>
</feature>